<sequence>MGLRPIKLHKAHVLTDQLKRFKPADTLDILFTAENSFTIEQSFNRQYNSNWSPSVKEAIIPLLLMQDWYKTNLPFMITSTEWLPYLPDLIPMDFSVWSVLEHKAAIQKAWDALDVAYLSTTVSKRLRACVLEKGGLFKI</sequence>
<accession>A0A8R1E857</accession>
<dbReference type="InterPro" id="IPR036397">
    <property type="entry name" value="RNaseH_sf"/>
</dbReference>
<dbReference type="Gene3D" id="3.30.420.10">
    <property type="entry name" value="Ribonuclease H-like superfamily/Ribonuclease H"/>
    <property type="match status" value="1"/>
</dbReference>
<organism evidence="1 2">
    <name type="scientific">Caenorhabditis japonica</name>
    <dbReference type="NCBI Taxonomy" id="281687"/>
    <lineage>
        <taxon>Eukaryota</taxon>
        <taxon>Metazoa</taxon>
        <taxon>Ecdysozoa</taxon>
        <taxon>Nematoda</taxon>
        <taxon>Chromadorea</taxon>
        <taxon>Rhabditida</taxon>
        <taxon>Rhabditina</taxon>
        <taxon>Rhabditomorpha</taxon>
        <taxon>Rhabditoidea</taxon>
        <taxon>Rhabditidae</taxon>
        <taxon>Peloderinae</taxon>
        <taxon>Caenorhabditis</taxon>
    </lineage>
</organism>
<evidence type="ECO:0000313" key="2">
    <source>
        <dbReference type="Proteomes" id="UP000005237"/>
    </source>
</evidence>
<proteinExistence type="predicted"/>
<reference evidence="2" key="1">
    <citation type="submission" date="2010-08" db="EMBL/GenBank/DDBJ databases">
        <authorList>
            <consortium name="Caenorhabditis japonica Sequencing Consortium"/>
            <person name="Wilson R.K."/>
        </authorList>
    </citation>
    <scope>NUCLEOTIDE SEQUENCE [LARGE SCALE GENOMIC DNA]</scope>
    <source>
        <strain evidence="2">DF5081</strain>
    </source>
</reference>
<evidence type="ECO:0000313" key="1">
    <source>
        <dbReference type="EnsemblMetazoa" id="CJA23001.1"/>
    </source>
</evidence>
<protein>
    <submittedName>
        <fullName evidence="1">Uncharacterized protein</fullName>
    </submittedName>
</protein>
<keyword evidence="2" id="KW-1185">Reference proteome</keyword>
<dbReference type="EnsemblMetazoa" id="CJA23001.1">
    <property type="protein sequence ID" value="CJA23001.1"/>
    <property type="gene ID" value="WBGene00178573"/>
</dbReference>
<dbReference type="GO" id="GO:0003676">
    <property type="term" value="F:nucleic acid binding"/>
    <property type="evidence" value="ECO:0007669"/>
    <property type="project" value="InterPro"/>
</dbReference>
<name>A0A8R1E857_CAEJA</name>
<dbReference type="Proteomes" id="UP000005237">
    <property type="component" value="Unassembled WGS sequence"/>
</dbReference>
<dbReference type="AlphaFoldDB" id="A0A8R1E857"/>
<reference evidence="1" key="2">
    <citation type="submission" date="2022-06" db="UniProtKB">
        <authorList>
            <consortium name="EnsemblMetazoa"/>
        </authorList>
    </citation>
    <scope>IDENTIFICATION</scope>
    <source>
        <strain evidence="1">DF5081</strain>
    </source>
</reference>